<dbReference type="Proteomes" id="UP000199377">
    <property type="component" value="Unassembled WGS sequence"/>
</dbReference>
<accession>A0A1I3N0E1</accession>
<evidence type="ECO:0000313" key="12">
    <source>
        <dbReference type="Proteomes" id="UP000199377"/>
    </source>
</evidence>
<keyword evidence="3" id="KW-1003">Cell membrane</keyword>
<sequence>MTDLLRSVAAVRLGLAWLGALLFAASGAMLTWEVVARYFFTRPTIWAAELSQLCLIWGVLLSMAWALEARRHIAVDALVANIPAAARRWTEAVAMLCVAAFSGVTTWYGWEIFWDSFVRGRTTGSMLDLPTWVAELSVPLGFAMLFLQALAEIAKAFRTDWATHAEGLHE</sequence>
<dbReference type="GO" id="GO:0022857">
    <property type="term" value="F:transmembrane transporter activity"/>
    <property type="evidence" value="ECO:0007669"/>
    <property type="project" value="UniProtKB-UniRule"/>
</dbReference>
<dbReference type="STRING" id="1114924.SAMN05216258_11265"/>
<keyword evidence="7 9" id="KW-0472">Membrane</keyword>
<evidence type="ECO:0000256" key="3">
    <source>
        <dbReference type="ARBA" id="ARBA00022475"/>
    </source>
</evidence>
<evidence type="ECO:0000256" key="7">
    <source>
        <dbReference type="ARBA" id="ARBA00023136"/>
    </source>
</evidence>
<gene>
    <name evidence="11" type="ORF">SAMN05216258_11265</name>
</gene>
<feature type="domain" description="Tripartite ATP-independent periplasmic transporters DctQ component" evidence="10">
    <location>
        <begin position="29"/>
        <end position="158"/>
    </location>
</feature>
<evidence type="ECO:0000256" key="4">
    <source>
        <dbReference type="ARBA" id="ARBA00022519"/>
    </source>
</evidence>
<dbReference type="OrthoDB" id="4250245at2"/>
<comment type="caution">
    <text evidence="9">Lacks conserved residue(s) required for the propagation of feature annotation.</text>
</comment>
<keyword evidence="6 9" id="KW-1133">Transmembrane helix</keyword>
<evidence type="ECO:0000256" key="6">
    <source>
        <dbReference type="ARBA" id="ARBA00022989"/>
    </source>
</evidence>
<evidence type="ECO:0000256" key="5">
    <source>
        <dbReference type="ARBA" id="ARBA00022692"/>
    </source>
</evidence>
<dbReference type="InterPro" id="IPR007387">
    <property type="entry name" value="TRAP_DctQ"/>
</dbReference>
<reference evidence="11 12" key="1">
    <citation type="submission" date="2016-10" db="EMBL/GenBank/DDBJ databases">
        <authorList>
            <person name="de Groot N.N."/>
        </authorList>
    </citation>
    <scope>NUCLEOTIDE SEQUENCE [LARGE SCALE GENOMIC DNA]</scope>
    <source>
        <strain evidence="11 12">CGMCC 1.11030</strain>
    </source>
</reference>
<evidence type="ECO:0000256" key="9">
    <source>
        <dbReference type="RuleBase" id="RU369079"/>
    </source>
</evidence>
<evidence type="ECO:0000256" key="8">
    <source>
        <dbReference type="ARBA" id="ARBA00038436"/>
    </source>
</evidence>
<dbReference type="Pfam" id="PF04290">
    <property type="entry name" value="DctQ"/>
    <property type="match status" value="1"/>
</dbReference>
<feature type="transmembrane region" description="Helical" evidence="9">
    <location>
        <begin position="88"/>
        <end position="110"/>
    </location>
</feature>
<keyword evidence="5 9" id="KW-0812">Transmembrane</keyword>
<dbReference type="PANTHER" id="PTHR35011">
    <property type="entry name" value="2,3-DIKETO-L-GULONATE TRAP TRANSPORTER SMALL PERMEASE PROTEIN YIAM"/>
    <property type="match status" value="1"/>
</dbReference>
<dbReference type="RefSeq" id="WP_092864505.1">
    <property type="nucleotide sequence ID" value="NZ_FOQH01000012.1"/>
</dbReference>
<organism evidence="11 12">
    <name type="scientific">Albimonas pacifica</name>
    <dbReference type="NCBI Taxonomy" id="1114924"/>
    <lineage>
        <taxon>Bacteria</taxon>
        <taxon>Pseudomonadati</taxon>
        <taxon>Pseudomonadota</taxon>
        <taxon>Alphaproteobacteria</taxon>
        <taxon>Rhodobacterales</taxon>
        <taxon>Paracoccaceae</taxon>
        <taxon>Albimonas</taxon>
    </lineage>
</organism>
<comment type="subcellular location">
    <subcellularLocation>
        <location evidence="1 9">Cell inner membrane</location>
        <topology evidence="1 9">Multi-pass membrane protein</topology>
    </subcellularLocation>
</comment>
<keyword evidence="4 9" id="KW-0997">Cell inner membrane</keyword>
<evidence type="ECO:0000259" key="10">
    <source>
        <dbReference type="Pfam" id="PF04290"/>
    </source>
</evidence>
<evidence type="ECO:0000256" key="2">
    <source>
        <dbReference type="ARBA" id="ARBA00022448"/>
    </source>
</evidence>
<feature type="transmembrane region" description="Helical" evidence="9">
    <location>
        <begin position="46"/>
        <end position="67"/>
    </location>
</feature>
<dbReference type="AlphaFoldDB" id="A0A1I3N0E1"/>
<dbReference type="InterPro" id="IPR055348">
    <property type="entry name" value="DctQ"/>
</dbReference>
<evidence type="ECO:0000313" key="11">
    <source>
        <dbReference type="EMBL" id="SFJ02475.1"/>
    </source>
</evidence>
<evidence type="ECO:0000256" key="1">
    <source>
        <dbReference type="ARBA" id="ARBA00004429"/>
    </source>
</evidence>
<keyword evidence="2 9" id="KW-0813">Transport</keyword>
<protein>
    <recommendedName>
        <fullName evidence="9">TRAP transporter small permease protein</fullName>
    </recommendedName>
</protein>
<comment type="subunit">
    <text evidence="9">The complex comprises the extracytoplasmic solute receptor protein and the two transmembrane proteins.</text>
</comment>
<comment type="similarity">
    <text evidence="8 9">Belongs to the TRAP transporter small permease family.</text>
</comment>
<keyword evidence="12" id="KW-1185">Reference proteome</keyword>
<dbReference type="GO" id="GO:0005886">
    <property type="term" value="C:plasma membrane"/>
    <property type="evidence" value="ECO:0007669"/>
    <property type="project" value="UniProtKB-SubCell"/>
</dbReference>
<dbReference type="EMBL" id="FOQH01000012">
    <property type="protein sequence ID" value="SFJ02475.1"/>
    <property type="molecule type" value="Genomic_DNA"/>
</dbReference>
<name>A0A1I3N0E1_9RHOB</name>
<comment type="function">
    <text evidence="9">Part of the tripartite ATP-independent periplasmic (TRAP) transport system.</text>
</comment>
<feature type="transmembrane region" description="Helical" evidence="9">
    <location>
        <begin position="130"/>
        <end position="151"/>
    </location>
</feature>
<proteinExistence type="inferred from homology"/>